<keyword evidence="4" id="KW-1185">Reference proteome</keyword>
<dbReference type="AlphaFoldDB" id="A0A915Q1Y7"/>
<organism evidence="4 5">
    <name type="scientific">Setaria digitata</name>
    <dbReference type="NCBI Taxonomy" id="48799"/>
    <lineage>
        <taxon>Eukaryota</taxon>
        <taxon>Metazoa</taxon>
        <taxon>Ecdysozoa</taxon>
        <taxon>Nematoda</taxon>
        <taxon>Chromadorea</taxon>
        <taxon>Rhabditida</taxon>
        <taxon>Spirurina</taxon>
        <taxon>Spiruromorpha</taxon>
        <taxon>Filarioidea</taxon>
        <taxon>Setariidae</taxon>
        <taxon>Setaria</taxon>
    </lineage>
</organism>
<evidence type="ECO:0000259" key="3">
    <source>
        <dbReference type="Pfam" id="PF25330"/>
    </source>
</evidence>
<sequence length="368" mass="42219">MQVLISLAVITAARLESILSSVENSINYWIELELQAVHWKPTCLTTGGCANPRFRISKSNKFNAETISVSWSITENFVERHSRKFITHWMNGKPHEITLQCDVIGMDPLYGFSRTCDTTQNIEIFKEKEEIEDYPMLASEDRLSLNEQLGKLIVEIRAKCFNASFAVQKYMKLCPWCSEQDGMTLIESAPEYESDEQDATNKMDPIEKFIHYFTGEQPLLLFLLSLSLISLLGLICSLLIIRKQRHFISMLQKPPQILHPTNHLNSNTYLYSEQLTKPAENSDDRYDIPWDQKCILQRFWINEKSNTPSGYAAVDSKILNRTSTPTLRSLPYFSRRATITGTISTMSKHFSPNSSLYEHHEDSGLDSV</sequence>
<evidence type="ECO:0000256" key="2">
    <source>
        <dbReference type="SAM" id="SignalP"/>
    </source>
</evidence>
<dbReference type="Proteomes" id="UP000887581">
    <property type="component" value="Unplaced"/>
</dbReference>
<reference evidence="5" key="1">
    <citation type="submission" date="2022-11" db="UniProtKB">
        <authorList>
            <consortium name="WormBaseParasite"/>
        </authorList>
    </citation>
    <scope>IDENTIFICATION</scope>
</reference>
<name>A0A915Q1Y7_9BILA</name>
<feature type="domain" description="C2" evidence="3">
    <location>
        <begin position="28"/>
        <end position="172"/>
    </location>
</feature>
<keyword evidence="2" id="KW-0732">Signal</keyword>
<proteinExistence type="predicted"/>
<keyword evidence="1" id="KW-1133">Transmembrane helix</keyword>
<accession>A0A915Q1Y7</accession>
<dbReference type="Pfam" id="PF25330">
    <property type="entry name" value="C2_nem"/>
    <property type="match status" value="1"/>
</dbReference>
<dbReference type="InterPro" id="IPR040426">
    <property type="entry name" value="C05B5.4-like"/>
</dbReference>
<feature type="transmembrane region" description="Helical" evidence="1">
    <location>
        <begin position="219"/>
        <end position="241"/>
    </location>
</feature>
<dbReference type="PANTHER" id="PTHR38626:SF4">
    <property type="entry name" value="SKN-1 DEPENDENT ZYGOTIC TRANSCRIPT"/>
    <property type="match status" value="1"/>
</dbReference>
<keyword evidence="1" id="KW-0812">Transmembrane</keyword>
<feature type="chain" id="PRO_5037479936" description="C2 domain-containing protein" evidence="2">
    <location>
        <begin position="16"/>
        <end position="368"/>
    </location>
</feature>
<evidence type="ECO:0000313" key="4">
    <source>
        <dbReference type="Proteomes" id="UP000887581"/>
    </source>
</evidence>
<keyword evidence="1" id="KW-0472">Membrane</keyword>
<evidence type="ECO:0000256" key="1">
    <source>
        <dbReference type="SAM" id="Phobius"/>
    </source>
</evidence>
<dbReference type="WBParaSite" id="sdigi.contig460.g8471.t1">
    <property type="protein sequence ID" value="sdigi.contig460.g8471.t1"/>
    <property type="gene ID" value="sdigi.contig460.g8471"/>
</dbReference>
<evidence type="ECO:0000313" key="5">
    <source>
        <dbReference type="WBParaSite" id="sdigi.contig460.g8471.t1"/>
    </source>
</evidence>
<dbReference type="InterPro" id="IPR057569">
    <property type="entry name" value="C2_nem"/>
</dbReference>
<protein>
    <recommendedName>
        <fullName evidence="3">C2 domain-containing protein</fullName>
    </recommendedName>
</protein>
<dbReference type="PANTHER" id="PTHR38626">
    <property type="entry name" value="SKN-1 DEPENDENT ZYGOTIC TRANSCRIPT-RELATED"/>
    <property type="match status" value="1"/>
</dbReference>
<feature type="signal peptide" evidence="2">
    <location>
        <begin position="1"/>
        <end position="15"/>
    </location>
</feature>